<dbReference type="GO" id="GO:0005739">
    <property type="term" value="C:mitochondrion"/>
    <property type="evidence" value="ECO:0007669"/>
    <property type="project" value="TreeGrafter"/>
</dbReference>
<dbReference type="InterPro" id="IPR048253">
    <property type="entry name" value="DRE_TIM_HCS_fun_bact"/>
</dbReference>
<reference evidence="5 6" key="1">
    <citation type="submission" date="2020-05" db="EMBL/GenBank/DDBJ databases">
        <title>Identification and distribution of gene clusters putatively required for synthesis of sphingolipid metabolism inhibitors in phylogenetically diverse species of the filamentous fungus Fusarium.</title>
        <authorList>
            <person name="Kim H.-S."/>
            <person name="Busman M."/>
            <person name="Brown D.W."/>
            <person name="Divon H."/>
            <person name="Uhlig S."/>
            <person name="Proctor R.H."/>
        </authorList>
    </citation>
    <scope>NUCLEOTIDE SEQUENCE [LARGE SCALE GENOMIC DNA]</scope>
    <source>
        <strain evidence="5 6">NRRL 20693</strain>
    </source>
</reference>
<gene>
    <name evidence="5" type="ORF">FHETE_8040</name>
</gene>
<organism evidence="5 6">
    <name type="scientific">Fusarium heterosporum</name>
    <dbReference type="NCBI Taxonomy" id="42747"/>
    <lineage>
        <taxon>Eukaryota</taxon>
        <taxon>Fungi</taxon>
        <taxon>Dikarya</taxon>
        <taxon>Ascomycota</taxon>
        <taxon>Pezizomycotina</taxon>
        <taxon>Sordariomycetes</taxon>
        <taxon>Hypocreomycetidae</taxon>
        <taxon>Hypocreales</taxon>
        <taxon>Nectriaceae</taxon>
        <taxon>Fusarium</taxon>
        <taxon>Fusarium heterosporum species complex</taxon>
    </lineage>
</organism>
<feature type="domain" description="Pyruvate carboxyltransferase" evidence="4">
    <location>
        <begin position="129"/>
        <end position="382"/>
    </location>
</feature>
<keyword evidence="1 2" id="KW-0808">Transferase</keyword>
<dbReference type="InterPro" id="IPR013785">
    <property type="entry name" value="Aldolase_TIM"/>
</dbReference>
<dbReference type="PANTHER" id="PTHR10277:SF48">
    <property type="entry name" value="HOMOCITRATE SYNTHASE, CYTOSOLIC ISOZYME-RELATED"/>
    <property type="match status" value="1"/>
</dbReference>
<dbReference type="PROSITE" id="PS50991">
    <property type="entry name" value="PYR_CT"/>
    <property type="match status" value="1"/>
</dbReference>
<evidence type="ECO:0000259" key="4">
    <source>
        <dbReference type="PROSITE" id="PS50991"/>
    </source>
</evidence>
<dbReference type="Proteomes" id="UP000567885">
    <property type="component" value="Unassembled WGS sequence"/>
</dbReference>
<dbReference type="AlphaFoldDB" id="A0A8H5WKP6"/>
<dbReference type="PROSITE" id="PS00815">
    <property type="entry name" value="AIPM_HOMOCIT_SYNTH_1"/>
    <property type="match status" value="1"/>
</dbReference>
<accession>A0A8H5WKP6</accession>
<dbReference type="GO" id="GO:0004410">
    <property type="term" value="F:homocitrate synthase activity"/>
    <property type="evidence" value="ECO:0007669"/>
    <property type="project" value="TreeGrafter"/>
</dbReference>
<proteinExistence type="inferred from homology"/>
<dbReference type="PANTHER" id="PTHR10277">
    <property type="entry name" value="HOMOCITRATE SYNTHASE-RELATED"/>
    <property type="match status" value="1"/>
</dbReference>
<evidence type="ECO:0000256" key="1">
    <source>
        <dbReference type="ARBA" id="ARBA00022679"/>
    </source>
</evidence>
<comment type="caution">
    <text evidence="5">The sequence shown here is derived from an EMBL/GenBank/DDBJ whole genome shotgun (WGS) entry which is preliminary data.</text>
</comment>
<name>A0A8H5WKP6_FUSHE</name>
<evidence type="ECO:0000256" key="2">
    <source>
        <dbReference type="RuleBase" id="RU003523"/>
    </source>
</evidence>
<feature type="compositionally biased region" description="Low complexity" evidence="3">
    <location>
        <begin position="93"/>
        <end position="104"/>
    </location>
</feature>
<feature type="compositionally biased region" description="Low complexity" evidence="3">
    <location>
        <begin position="47"/>
        <end position="64"/>
    </location>
</feature>
<evidence type="ECO:0000256" key="3">
    <source>
        <dbReference type="SAM" id="MobiDB-lite"/>
    </source>
</evidence>
<dbReference type="SUPFAM" id="SSF51569">
    <property type="entry name" value="Aldolase"/>
    <property type="match status" value="1"/>
</dbReference>
<feature type="region of interest" description="Disordered" evidence="3">
    <location>
        <begin position="1"/>
        <end position="23"/>
    </location>
</feature>
<dbReference type="Pfam" id="PF00682">
    <property type="entry name" value="HMGL-like"/>
    <property type="match status" value="1"/>
</dbReference>
<evidence type="ECO:0000313" key="6">
    <source>
        <dbReference type="Proteomes" id="UP000567885"/>
    </source>
</evidence>
<dbReference type="InterPro" id="IPR002034">
    <property type="entry name" value="AIPM/Hcit_synth_CS"/>
</dbReference>
<protein>
    <submittedName>
        <fullName evidence="5">Homocitrate synthase</fullName>
    </submittedName>
</protein>
<dbReference type="InterPro" id="IPR000891">
    <property type="entry name" value="PYR_CT"/>
</dbReference>
<dbReference type="Gene3D" id="3.20.20.70">
    <property type="entry name" value="Aldolase class I"/>
    <property type="match status" value="1"/>
</dbReference>
<keyword evidence="6" id="KW-1185">Reference proteome</keyword>
<dbReference type="InterPro" id="IPR050073">
    <property type="entry name" value="2-IPM_HCS-like"/>
</dbReference>
<dbReference type="PROSITE" id="PS00816">
    <property type="entry name" value="AIPM_HOMOCIT_SYNTH_2"/>
    <property type="match status" value="1"/>
</dbReference>
<sequence length="407" mass="42585">MQTANNPISHHTSHTMGQGAASSNGGDNCCGNNCVDHHTHGAIGAAGNSAAAHGGDGVVSVSDGETGNGQGGDLEASVTDLGASDLTPTITATSNESGNSSSFGGNSGSSDGGSSEATSTGSIGNLANFSIVDTTLREGEQFSTAYFDTATKIEIAKALDAIGVEYIELTSPASSPQSKLDCEAICKLGLKAKVLCHIRCNMDDARMAVETGVDGINMFVGTSAQLMKHSHGKDLDWIATKAKEVIEFTQSHGLEVRFSGEDSFRSDFNEILKLYSLMDRLGAHRVGIADTVGGASSREVFDKVSMLRQTVSCDIETHFHDDTGCAVANAYTALEAGATHLNTTILGIGERNGITSLSKIFQCMLRMGHEHILTKYNLEKLPALENLVAGAVGIHIPWNSPSLVEFL</sequence>
<feature type="region of interest" description="Disordered" evidence="3">
    <location>
        <begin position="47"/>
        <end position="119"/>
    </location>
</feature>
<comment type="similarity">
    <text evidence="2">Belongs to the alpha-IPM synthase/homocitrate synthase family.</text>
</comment>
<dbReference type="EMBL" id="JAAGWQ010000168">
    <property type="protein sequence ID" value="KAF5662150.1"/>
    <property type="molecule type" value="Genomic_DNA"/>
</dbReference>
<dbReference type="OrthoDB" id="2015253at2759"/>
<dbReference type="CDD" id="cd07948">
    <property type="entry name" value="DRE_TIM_HCS"/>
    <property type="match status" value="1"/>
</dbReference>
<evidence type="ECO:0000313" key="5">
    <source>
        <dbReference type="EMBL" id="KAF5662150.1"/>
    </source>
</evidence>
<dbReference type="GO" id="GO:0019878">
    <property type="term" value="P:lysine biosynthetic process via aminoadipic acid"/>
    <property type="evidence" value="ECO:0007669"/>
    <property type="project" value="TreeGrafter"/>
</dbReference>